<keyword evidence="3" id="KW-1133">Transmembrane helix</keyword>
<feature type="region of interest" description="Disordered" evidence="2">
    <location>
        <begin position="472"/>
        <end position="603"/>
    </location>
</feature>
<sequence length="603" mass="64778">MFLKRSGSGLSLRVVVAMVAIGTLGLLVLGIAKFHDAHQRMNRFYRESVDYKQLHLSTKAELDVVYDNKKNIEKMLQQEKVEHKRTKDEFAAHRLSAEAQLSKEKQEANNRFASLNQDHKILRDQHDSVQKEYDELLEQHKILQKELSSIKVESKTKEEEYKKVHKKLESEKFALKQRVDTFNADVTRLRFNYTTCGQRMRTAESQSKDLKQKQAVCEKNLKTCENKIKQTAPAAAVVTKPTSKVVPPLTTKKPESNQGGEDEHIPKGGNGPPTPAYQPRGLPHPRSDDVVMDTAALARGRPLPPPLPNNPGSQPLAVQSRPPPLRAGGVPVRSPPTSPPQWRVDLAEHEQPKWDVRGGRAAPAAAQNPPGGAAVLSAGAAAGQKPLGGAVVLSAGDGAMQNPPGGAAGLWMEPLAPAAPAVPQQWSDHHGGGGGNIGELHAKIQTIRASLKQLKSRGIGADTKVAIARVLRSRGNDERHPDVAKAGGGGAMEQPGASRAGADGADAARQGGEERGEAAVRAEGEERGEAAVRAEGGGGQDGGGREIPIDSHVEGKPAWEPRPAGDERGRIIDQKLADGNVGKVAEEEEEEEDEGEAGPVRHA</sequence>
<dbReference type="InterPro" id="IPR042336">
    <property type="entry name" value="GOLIM4"/>
</dbReference>
<feature type="compositionally biased region" description="Low complexity" evidence="2">
    <location>
        <begin position="496"/>
        <end position="510"/>
    </location>
</feature>
<accession>A0ABM1EDX4</accession>
<feature type="region of interest" description="Disordered" evidence="2">
    <location>
        <begin position="232"/>
        <end position="342"/>
    </location>
</feature>
<dbReference type="Proteomes" id="UP000695022">
    <property type="component" value="Unplaced"/>
</dbReference>
<keyword evidence="1" id="KW-0175">Coiled coil</keyword>
<feature type="compositionally biased region" description="Basic and acidic residues" evidence="2">
    <location>
        <begin position="511"/>
        <end position="532"/>
    </location>
</feature>
<dbReference type="PANTHER" id="PTHR22909:SF24">
    <property type="entry name" value="GOLGI INTEGRAL MEMBRANE PROTEIN 4-RELATED"/>
    <property type="match status" value="1"/>
</dbReference>
<feature type="compositionally biased region" description="Acidic residues" evidence="2">
    <location>
        <begin position="586"/>
        <end position="596"/>
    </location>
</feature>
<keyword evidence="3" id="KW-0812">Transmembrane</keyword>
<name>A0ABM1EDX4_PRICU</name>
<feature type="compositionally biased region" description="Low complexity" evidence="2">
    <location>
        <begin position="232"/>
        <end position="251"/>
    </location>
</feature>
<protein>
    <submittedName>
        <fullName evidence="5">Translation initiation factor IF-2-like</fullName>
    </submittedName>
</protein>
<gene>
    <name evidence="5" type="primary">LOC106811328</name>
</gene>
<evidence type="ECO:0000256" key="3">
    <source>
        <dbReference type="SAM" id="Phobius"/>
    </source>
</evidence>
<dbReference type="GeneID" id="106811328"/>
<feature type="compositionally biased region" description="Basic and acidic residues" evidence="2">
    <location>
        <begin position="474"/>
        <end position="483"/>
    </location>
</feature>
<feature type="compositionally biased region" description="Basic and acidic residues" evidence="2">
    <location>
        <begin position="543"/>
        <end position="576"/>
    </location>
</feature>
<feature type="coiled-coil region" evidence="1">
    <location>
        <begin position="69"/>
        <end position="153"/>
    </location>
</feature>
<organism evidence="4 5">
    <name type="scientific">Priapulus caudatus</name>
    <name type="common">Priapulid worm</name>
    <dbReference type="NCBI Taxonomy" id="37621"/>
    <lineage>
        <taxon>Eukaryota</taxon>
        <taxon>Metazoa</taxon>
        <taxon>Ecdysozoa</taxon>
        <taxon>Scalidophora</taxon>
        <taxon>Priapulida</taxon>
        <taxon>Priapulimorpha</taxon>
        <taxon>Priapulimorphida</taxon>
        <taxon>Priapulidae</taxon>
        <taxon>Priapulus</taxon>
    </lineage>
</organism>
<keyword evidence="4" id="KW-1185">Reference proteome</keyword>
<dbReference type="PANTHER" id="PTHR22909">
    <property type="entry name" value="GOLGI INTEGRAL MEMBRANE PROTEIN 4"/>
    <property type="match status" value="1"/>
</dbReference>
<evidence type="ECO:0000313" key="4">
    <source>
        <dbReference type="Proteomes" id="UP000695022"/>
    </source>
</evidence>
<feature type="transmembrane region" description="Helical" evidence="3">
    <location>
        <begin position="12"/>
        <end position="32"/>
    </location>
</feature>
<dbReference type="RefSeq" id="XP_014670395.1">
    <property type="nucleotide sequence ID" value="XM_014814909.1"/>
</dbReference>
<keyword evidence="3" id="KW-0472">Membrane</keyword>
<evidence type="ECO:0000313" key="5">
    <source>
        <dbReference type="RefSeq" id="XP_014670395.1"/>
    </source>
</evidence>
<evidence type="ECO:0000256" key="1">
    <source>
        <dbReference type="SAM" id="Coils"/>
    </source>
</evidence>
<proteinExistence type="predicted"/>
<reference evidence="5" key="1">
    <citation type="submission" date="2025-08" db="UniProtKB">
        <authorList>
            <consortium name="RefSeq"/>
        </authorList>
    </citation>
    <scope>IDENTIFICATION</scope>
</reference>
<evidence type="ECO:0000256" key="2">
    <source>
        <dbReference type="SAM" id="MobiDB-lite"/>
    </source>
</evidence>